<reference evidence="1 2" key="1">
    <citation type="submission" date="2023-09" db="EMBL/GenBank/DDBJ databases">
        <authorList>
            <person name="Rey-Velasco X."/>
        </authorList>
    </citation>
    <scope>NUCLEOTIDE SEQUENCE [LARGE SCALE GENOMIC DNA]</scope>
    <source>
        <strain evidence="1 2">F188</strain>
    </source>
</reference>
<evidence type="ECO:0000313" key="2">
    <source>
        <dbReference type="Proteomes" id="UP001261624"/>
    </source>
</evidence>
<evidence type="ECO:0000313" key="1">
    <source>
        <dbReference type="EMBL" id="MDT0688661.1"/>
    </source>
</evidence>
<name>A0ABU3DY59_9FLAO</name>
<comment type="caution">
    <text evidence="1">The sequence shown here is derived from an EMBL/GenBank/DDBJ whole genome shotgun (WGS) entry which is preliminary data.</text>
</comment>
<dbReference type="Proteomes" id="UP001261624">
    <property type="component" value="Unassembled WGS sequence"/>
</dbReference>
<proteinExistence type="predicted"/>
<keyword evidence="2" id="KW-1185">Reference proteome</keyword>
<organism evidence="1 2">
    <name type="scientific">Autumnicola patrickiae</name>
    <dbReference type="NCBI Taxonomy" id="3075591"/>
    <lineage>
        <taxon>Bacteria</taxon>
        <taxon>Pseudomonadati</taxon>
        <taxon>Bacteroidota</taxon>
        <taxon>Flavobacteriia</taxon>
        <taxon>Flavobacteriales</taxon>
        <taxon>Flavobacteriaceae</taxon>
        <taxon>Autumnicola</taxon>
    </lineage>
</organism>
<accession>A0ABU3DY59</accession>
<dbReference type="EMBL" id="JAVRHM010000001">
    <property type="protein sequence ID" value="MDT0688661.1"/>
    <property type="molecule type" value="Genomic_DNA"/>
</dbReference>
<dbReference type="RefSeq" id="WP_311680514.1">
    <property type="nucleotide sequence ID" value="NZ_JAVRHM010000001.1"/>
</dbReference>
<protein>
    <recommendedName>
        <fullName evidence="3">TonB-dependent receptor</fullName>
    </recommendedName>
</protein>
<sequence length="142" mass="15523">MRNTISNGGGVILDGVQGDVEYNSDGTYDVTNTSPNGTRARTDYYGNPFGYARDANAGHVYDASYVKLREANLTYNFGNKFIDATPFTRASISLIGRNLWIIHKNIPYSDPEAGLSSGNVQGYQSGAYPTMREIGASLKFNF</sequence>
<gene>
    <name evidence="1" type="ORF">RM549_02625</name>
</gene>
<evidence type="ECO:0008006" key="3">
    <source>
        <dbReference type="Google" id="ProtNLM"/>
    </source>
</evidence>